<sequence>MSYSRAIPCLRRVFADEVSNGPARATKGYKFATASTLSKSPKEKESRETSQKKQEAAEAVKDTAEEVKKTARVITDATKSTADTISKMTNVVSEKVTECTDAVKGKAKDTLISGASNAAKATMEIIKDKVVGK</sequence>
<name>A0ACB9LJ26_9MYRT</name>
<comment type="caution">
    <text evidence="1">The sequence shown here is derived from an EMBL/GenBank/DDBJ whole genome shotgun (WGS) entry which is preliminary data.</text>
</comment>
<reference evidence="2" key="1">
    <citation type="journal article" date="2023" name="Front. Plant Sci.">
        <title>Chromosomal-level genome assembly of Melastoma candidum provides insights into trichome evolution.</title>
        <authorList>
            <person name="Zhong Y."/>
            <person name="Wu W."/>
            <person name="Sun C."/>
            <person name="Zou P."/>
            <person name="Liu Y."/>
            <person name="Dai S."/>
            <person name="Zhou R."/>
        </authorList>
    </citation>
    <scope>NUCLEOTIDE SEQUENCE [LARGE SCALE GENOMIC DNA]</scope>
</reference>
<dbReference type="EMBL" id="CM042890">
    <property type="protein sequence ID" value="KAI4311371.1"/>
    <property type="molecule type" value="Genomic_DNA"/>
</dbReference>
<evidence type="ECO:0000313" key="1">
    <source>
        <dbReference type="EMBL" id="KAI4311371.1"/>
    </source>
</evidence>
<evidence type="ECO:0000313" key="2">
    <source>
        <dbReference type="Proteomes" id="UP001057402"/>
    </source>
</evidence>
<protein>
    <submittedName>
        <fullName evidence="1">Uncharacterized protein</fullName>
    </submittedName>
</protein>
<gene>
    <name evidence="1" type="ORF">MLD38_036274</name>
</gene>
<proteinExistence type="predicted"/>
<keyword evidence="2" id="KW-1185">Reference proteome</keyword>
<organism evidence="1 2">
    <name type="scientific">Melastoma candidum</name>
    <dbReference type="NCBI Taxonomy" id="119954"/>
    <lineage>
        <taxon>Eukaryota</taxon>
        <taxon>Viridiplantae</taxon>
        <taxon>Streptophyta</taxon>
        <taxon>Embryophyta</taxon>
        <taxon>Tracheophyta</taxon>
        <taxon>Spermatophyta</taxon>
        <taxon>Magnoliopsida</taxon>
        <taxon>eudicotyledons</taxon>
        <taxon>Gunneridae</taxon>
        <taxon>Pentapetalae</taxon>
        <taxon>rosids</taxon>
        <taxon>malvids</taxon>
        <taxon>Myrtales</taxon>
        <taxon>Melastomataceae</taxon>
        <taxon>Melastomatoideae</taxon>
        <taxon>Melastomateae</taxon>
        <taxon>Melastoma</taxon>
    </lineage>
</organism>
<dbReference type="Proteomes" id="UP001057402">
    <property type="component" value="Chromosome 11"/>
</dbReference>
<accession>A0ACB9LJ26</accession>